<evidence type="ECO:0000313" key="1">
    <source>
        <dbReference type="EMBL" id="GBN90800.1"/>
    </source>
</evidence>
<reference evidence="1 2" key="1">
    <citation type="journal article" date="2019" name="Sci. Rep.">
        <title>Orb-weaving spider Araneus ventricosus genome elucidates the spidroin gene catalogue.</title>
        <authorList>
            <person name="Kono N."/>
            <person name="Nakamura H."/>
            <person name="Ohtoshi R."/>
            <person name="Moran D.A.P."/>
            <person name="Shinohara A."/>
            <person name="Yoshida Y."/>
            <person name="Fujiwara M."/>
            <person name="Mori M."/>
            <person name="Tomita M."/>
            <person name="Arakawa K."/>
        </authorList>
    </citation>
    <scope>NUCLEOTIDE SEQUENCE [LARGE SCALE GENOMIC DNA]</scope>
</reference>
<proteinExistence type="predicted"/>
<gene>
    <name evidence="1" type="ORF">AVEN_216092_1</name>
</gene>
<dbReference type="AlphaFoldDB" id="A0A4Y2STE7"/>
<comment type="caution">
    <text evidence="1">The sequence shown here is derived from an EMBL/GenBank/DDBJ whole genome shotgun (WGS) entry which is preliminary data.</text>
</comment>
<evidence type="ECO:0000313" key="2">
    <source>
        <dbReference type="Proteomes" id="UP000499080"/>
    </source>
</evidence>
<keyword evidence="2" id="KW-1185">Reference proteome</keyword>
<dbReference type="EMBL" id="BGPR01023545">
    <property type="protein sequence ID" value="GBN90800.1"/>
    <property type="molecule type" value="Genomic_DNA"/>
</dbReference>
<protein>
    <submittedName>
        <fullName evidence="1">Uncharacterized protein</fullName>
    </submittedName>
</protein>
<name>A0A4Y2STE7_ARAVE</name>
<sequence>MSQDSQKLISNRSVHINSSFVASSKLCIKSGHQCRALQKFNQLVEENIKDSFGSDHTKFMLPTFGDSFRSQRVTLLNIPLTQMMETLIHTMNKRFGSATNLPSCIFPNTLKHV</sequence>
<organism evidence="1 2">
    <name type="scientific">Araneus ventricosus</name>
    <name type="common">Orbweaver spider</name>
    <name type="synonym">Epeira ventricosa</name>
    <dbReference type="NCBI Taxonomy" id="182803"/>
    <lineage>
        <taxon>Eukaryota</taxon>
        <taxon>Metazoa</taxon>
        <taxon>Ecdysozoa</taxon>
        <taxon>Arthropoda</taxon>
        <taxon>Chelicerata</taxon>
        <taxon>Arachnida</taxon>
        <taxon>Araneae</taxon>
        <taxon>Araneomorphae</taxon>
        <taxon>Entelegynae</taxon>
        <taxon>Araneoidea</taxon>
        <taxon>Araneidae</taxon>
        <taxon>Araneus</taxon>
    </lineage>
</organism>
<dbReference type="Proteomes" id="UP000499080">
    <property type="component" value="Unassembled WGS sequence"/>
</dbReference>
<accession>A0A4Y2STE7</accession>